<dbReference type="Gene3D" id="3.20.20.80">
    <property type="entry name" value="Glycosidases"/>
    <property type="match status" value="1"/>
</dbReference>
<reference evidence="7 8" key="1">
    <citation type="submission" date="2019-11" db="EMBL/GenBank/DDBJ databases">
        <title>Pedobacter sp. HMF7056 Genome sequencing and assembly.</title>
        <authorList>
            <person name="Kang H."/>
            <person name="Kim H."/>
            <person name="Joh K."/>
        </authorList>
    </citation>
    <scope>NUCLEOTIDE SEQUENCE [LARGE SCALE GENOMIC DNA]</scope>
    <source>
        <strain evidence="7 8">HMF7056</strain>
    </source>
</reference>
<evidence type="ECO:0000256" key="3">
    <source>
        <dbReference type="ARBA" id="ARBA00022801"/>
    </source>
</evidence>
<keyword evidence="8" id="KW-1185">Reference proteome</keyword>
<dbReference type="Gene3D" id="2.60.40.1180">
    <property type="entry name" value="Golgi alpha-mannosidase II"/>
    <property type="match status" value="1"/>
</dbReference>
<feature type="domain" description="Glycosyl hydrolase family 30 TIM-barrel" evidence="5">
    <location>
        <begin position="77"/>
        <end position="395"/>
    </location>
</feature>
<dbReference type="InterPro" id="IPR001139">
    <property type="entry name" value="Glyco_hydro_30"/>
</dbReference>
<dbReference type="PANTHER" id="PTHR11069:SF23">
    <property type="entry name" value="LYSOSOMAL ACID GLUCOSYLCERAMIDASE"/>
    <property type="match status" value="1"/>
</dbReference>
<dbReference type="Pfam" id="PF02055">
    <property type="entry name" value="Glyco_hydro_30"/>
    <property type="match status" value="1"/>
</dbReference>
<keyword evidence="4" id="KW-0326">Glycosidase</keyword>
<comment type="caution">
    <text evidence="7">The sequence shown here is derived from an EMBL/GenBank/DDBJ whole genome shotgun (WGS) entry which is preliminary data.</text>
</comment>
<evidence type="ECO:0000256" key="4">
    <source>
        <dbReference type="RuleBase" id="RU361188"/>
    </source>
</evidence>
<dbReference type="SUPFAM" id="SSF51445">
    <property type="entry name" value="(Trans)glycosidases"/>
    <property type="match status" value="1"/>
</dbReference>
<evidence type="ECO:0000256" key="1">
    <source>
        <dbReference type="ARBA" id="ARBA00005382"/>
    </source>
</evidence>
<sequence length="595" mass="63175">MLLLPLTHACKQETGVPHPGENAAGTIIRANESVSIWMTTGDKSKLLQQQGNVTFAADAGSNATTVTVDENSSFQNIDGYGFTLTQGSAQVISGLAAAQQDALLNELFSAGGIGISAIRISIGASDLSNSSYSYRDGASFSLAGPDLTYLIPMIKKVLAINPGIKILATPWSAPRWMKTNGGWVGGRLNAGNYGDYATYFVDYLNAMQAQGITIWGITPQNEPENGGNEPSMLMDAGEQLNFINNHLGPRIRGAGYNTKIIAFDHNCDNTNYPTTVANGSSYVDGSAFHLYLGNISAMTTVKNATNKNVYFTEQWTSSAGSFGGDLSWHTQNITVGASRNWAKAVFEWNLANNTSMGPRTPGGCTQCLGAITINSSTSYTRNVAYYIIAHLSKFVKPGAVRINSNIAGSIQNVAFKNSDGTKVLLAGNNGGSAVTFKVKWGSQSFTYTLPAGATATFKWSGTQSSGGTTAPIGQVISLRGINNQFVCGQNGTQAMRCDKAVAGDWERFTVVDAGAGKVALRSMSKYVSSENGAASGMTCTRTTVGDWEKFDWVVNADGKISLRGNNGMYVCSENGTDVMKCNRPSISGWEAFSLN</sequence>
<dbReference type="CDD" id="cd23342">
    <property type="entry name" value="beta-trefoil_FSCN_ZgPorA-like"/>
    <property type="match status" value="1"/>
</dbReference>
<name>A0A7K1XVG7_9SPHI</name>
<organism evidence="7 8">
    <name type="scientific">Hufsiella ginkgonis</name>
    <dbReference type="NCBI Taxonomy" id="2695274"/>
    <lineage>
        <taxon>Bacteria</taxon>
        <taxon>Pseudomonadati</taxon>
        <taxon>Bacteroidota</taxon>
        <taxon>Sphingobacteriia</taxon>
        <taxon>Sphingobacteriales</taxon>
        <taxon>Sphingobacteriaceae</taxon>
        <taxon>Hufsiella</taxon>
    </lineage>
</organism>
<dbReference type="GO" id="GO:0016020">
    <property type="term" value="C:membrane"/>
    <property type="evidence" value="ECO:0007669"/>
    <property type="project" value="GOC"/>
</dbReference>
<dbReference type="InterPro" id="IPR033453">
    <property type="entry name" value="Glyco_hydro_30_TIM-barrel"/>
</dbReference>
<dbReference type="AlphaFoldDB" id="A0A7K1XVG7"/>
<evidence type="ECO:0000313" key="8">
    <source>
        <dbReference type="Proteomes" id="UP000451233"/>
    </source>
</evidence>
<dbReference type="InterPro" id="IPR033452">
    <property type="entry name" value="GH30_C"/>
</dbReference>
<evidence type="ECO:0000259" key="5">
    <source>
        <dbReference type="Pfam" id="PF02055"/>
    </source>
</evidence>
<dbReference type="Proteomes" id="UP000451233">
    <property type="component" value="Unassembled WGS sequence"/>
</dbReference>
<dbReference type="PANTHER" id="PTHR11069">
    <property type="entry name" value="GLUCOSYLCERAMIDASE"/>
    <property type="match status" value="1"/>
</dbReference>
<proteinExistence type="inferred from homology"/>
<dbReference type="Pfam" id="PF17189">
    <property type="entry name" value="Glyco_hydro_30C"/>
    <property type="match status" value="1"/>
</dbReference>
<comment type="similarity">
    <text evidence="1 4">Belongs to the glycosyl hydrolase 30 family.</text>
</comment>
<keyword evidence="3 4" id="KW-0378">Hydrolase</keyword>
<evidence type="ECO:0000256" key="2">
    <source>
        <dbReference type="ARBA" id="ARBA00022729"/>
    </source>
</evidence>
<accession>A0A7K1XVG7</accession>
<keyword evidence="2" id="KW-0732">Signal</keyword>
<gene>
    <name evidence="7" type="ORF">GS398_05775</name>
</gene>
<dbReference type="PRINTS" id="PR00843">
    <property type="entry name" value="GLHYDRLASE30"/>
</dbReference>
<dbReference type="InterPro" id="IPR008999">
    <property type="entry name" value="Actin-crosslinking"/>
</dbReference>
<feature type="domain" description="Glycosyl hydrolase family 30 beta sandwich" evidence="6">
    <location>
        <begin position="398"/>
        <end position="457"/>
    </location>
</feature>
<dbReference type="GO" id="GO:0006680">
    <property type="term" value="P:glucosylceramide catabolic process"/>
    <property type="evidence" value="ECO:0007669"/>
    <property type="project" value="TreeGrafter"/>
</dbReference>
<dbReference type="EMBL" id="WVHS01000001">
    <property type="protein sequence ID" value="MXV14798.1"/>
    <property type="molecule type" value="Genomic_DNA"/>
</dbReference>
<dbReference type="Gene3D" id="2.80.10.50">
    <property type="match status" value="1"/>
</dbReference>
<protein>
    <submittedName>
        <fullName evidence="7">Glucan endo-1,6-beta-glucosidase</fullName>
    </submittedName>
</protein>
<evidence type="ECO:0000259" key="6">
    <source>
        <dbReference type="Pfam" id="PF17189"/>
    </source>
</evidence>
<dbReference type="SUPFAM" id="SSF50405">
    <property type="entry name" value="Actin-crosslinking proteins"/>
    <property type="match status" value="1"/>
</dbReference>
<evidence type="ECO:0000313" key="7">
    <source>
        <dbReference type="EMBL" id="MXV14798.1"/>
    </source>
</evidence>
<dbReference type="GO" id="GO:0004348">
    <property type="term" value="F:glucosylceramidase activity"/>
    <property type="evidence" value="ECO:0007669"/>
    <property type="project" value="InterPro"/>
</dbReference>
<dbReference type="InterPro" id="IPR017853">
    <property type="entry name" value="GH"/>
</dbReference>
<dbReference type="InterPro" id="IPR013780">
    <property type="entry name" value="Glyco_hydro_b"/>
</dbReference>